<dbReference type="PANTHER" id="PTHR16184">
    <property type="entry name" value="ELONGATOR COMPLEX PROTEIN 6"/>
    <property type="match status" value="1"/>
</dbReference>
<dbReference type="OrthoDB" id="9995306at2759"/>
<comment type="caution">
    <text evidence="3">The sequence shown here is derived from an EMBL/GenBank/DDBJ whole genome shotgun (WGS) entry which is preliminary data.</text>
</comment>
<evidence type="ECO:0000313" key="4">
    <source>
        <dbReference type="Proteomes" id="UP001152300"/>
    </source>
</evidence>
<dbReference type="GO" id="GO:0002098">
    <property type="term" value="P:tRNA wobble uridine modification"/>
    <property type="evidence" value="ECO:0007669"/>
    <property type="project" value="InterPro"/>
</dbReference>
<dbReference type="AlphaFoldDB" id="A0A9X0A9E3"/>
<sequence>MSTTRSLPPLLTPYLSLPSSTSYESSLILLTSVLGAGTNWVLLRYLSSLLSTTEGNGNGDGDGDGDGDGEVKVVFLSFMRDMNFWREGARKINLDLDKATLQNRFLFIDGLTSLYLPQAQPPASGSGVMLKNPLLPTISQILNTAITSLSSSSTSQTPKIILIIDNPDYLIASSASPTITQDLNSLLLTLREKVHSTILTVSIDTPLLSPSSSSQTPLETNTSTFATSLAHESSLIISTRLLDTGAARDVSGVLRITAGGNLVEEDEDGEIEEKELLYFVSGDGSVRVFERGQ</sequence>
<dbReference type="EMBL" id="JAPEIS010000016">
    <property type="protein sequence ID" value="KAJ8058675.1"/>
    <property type="molecule type" value="Genomic_DNA"/>
</dbReference>
<dbReference type="GO" id="GO:0033588">
    <property type="term" value="C:elongator holoenzyme complex"/>
    <property type="evidence" value="ECO:0007669"/>
    <property type="project" value="InterPro"/>
</dbReference>
<dbReference type="PANTHER" id="PTHR16184:SF6">
    <property type="entry name" value="ELONGATOR COMPLEX PROTEIN 6"/>
    <property type="match status" value="1"/>
</dbReference>
<dbReference type="Proteomes" id="UP001152300">
    <property type="component" value="Unassembled WGS sequence"/>
</dbReference>
<evidence type="ECO:0000313" key="3">
    <source>
        <dbReference type="EMBL" id="KAJ8058675.1"/>
    </source>
</evidence>
<reference evidence="3" key="1">
    <citation type="submission" date="2022-11" db="EMBL/GenBank/DDBJ databases">
        <title>Genome Resource of Sclerotinia nivalis Strain SnTB1, a Plant Pathogen Isolated from American Ginseng.</title>
        <authorList>
            <person name="Fan S."/>
        </authorList>
    </citation>
    <scope>NUCLEOTIDE SEQUENCE</scope>
    <source>
        <strain evidence="3">SnTB1</strain>
    </source>
</reference>
<dbReference type="Pfam" id="PF09807">
    <property type="entry name" value="ELP6"/>
    <property type="match status" value="1"/>
</dbReference>
<keyword evidence="4" id="KW-1185">Reference proteome</keyword>
<name>A0A9X0A9E3_9HELO</name>
<evidence type="ECO:0008006" key="5">
    <source>
        <dbReference type="Google" id="ProtNLM"/>
    </source>
</evidence>
<dbReference type="Gene3D" id="3.40.50.300">
    <property type="entry name" value="P-loop containing nucleotide triphosphate hydrolases"/>
    <property type="match status" value="1"/>
</dbReference>
<organism evidence="3 4">
    <name type="scientific">Sclerotinia nivalis</name>
    <dbReference type="NCBI Taxonomy" id="352851"/>
    <lineage>
        <taxon>Eukaryota</taxon>
        <taxon>Fungi</taxon>
        <taxon>Dikarya</taxon>
        <taxon>Ascomycota</taxon>
        <taxon>Pezizomycotina</taxon>
        <taxon>Leotiomycetes</taxon>
        <taxon>Helotiales</taxon>
        <taxon>Sclerotiniaceae</taxon>
        <taxon>Sclerotinia</taxon>
    </lineage>
</organism>
<gene>
    <name evidence="3" type="ORF">OCU04_012849</name>
</gene>
<comment type="pathway">
    <text evidence="1">tRNA modification; 5-methoxycarbonylmethyl-2-thiouridine-tRNA biosynthesis.</text>
</comment>
<comment type="similarity">
    <text evidence="2">Belongs to the ELP6 family.</text>
</comment>
<accession>A0A9X0A9E3</accession>
<dbReference type="InterPro" id="IPR018627">
    <property type="entry name" value="ELP6"/>
</dbReference>
<evidence type="ECO:0000256" key="2">
    <source>
        <dbReference type="ARBA" id="ARBA00008837"/>
    </source>
</evidence>
<evidence type="ECO:0000256" key="1">
    <source>
        <dbReference type="ARBA" id="ARBA00005043"/>
    </source>
</evidence>
<dbReference type="InterPro" id="IPR027417">
    <property type="entry name" value="P-loop_NTPase"/>
</dbReference>
<protein>
    <recommendedName>
        <fullName evidence="5">Elongator complex protein 6</fullName>
    </recommendedName>
</protein>
<proteinExistence type="inferred from homology"/>